<keyword evidence="2" id="KW-1185">Reference proteome</keyword>
<sequence length="97" mass="11117">MQIPIKKNNAKHTERAALPKPASRALCVFYRGENEKVWRHRTIPDGGAYRKIFCEMKQKAQASLGGLASIFGKYREKFRHDTPSESLDVNCVVLPWE</sequence>
<evidence type="ECO:0000313" key="1">
    <source>
        <dbReference type="EMBL" id="MDM8202184.1"/>
    </source>
</evidence>
<comment type="caution">
    <text evidence="1">The sequence shown here is derived from an EMBL/GenBank/DDBJ whole genome shotgun (WGS) entry which is preliminary data.</text>
</comment>
<dbReference type="EMBL" id="JAUDCL010000029">
    <property type="protein sequence ID" value="MDM8202184.1"/>
    <property type="molecule type" value="Genomic_DNA"/>
</dbReference>
<dbReference type="Proteomes" id="UP001529380">
    <property type="component" value="Unassembled WGS sequence"/>
</dbReference>
<reference evidence="1 2" key="1">
    <citation type="submission" date="2023-06" db="EMBL/GenBank/DDBJ databases">
        <title>Identification and characterization of horizontal gene transfer across gut microbiota members of farm animals based on homology search.</title>
        <authorList>
            <person name="Schwarzerova J."/>
            <person name="Nykrynova M."/>
            <person name="Jureckova K."/>
            <person name="Cejkova D."/>
            <person name="Rychlik I."/>
        </authorList>
    </citation>
    <scope>NUCLEOTIDE SEQUENCE [LARGE SCALE GENOMIC DNA]</scope>
    <source>
        <strain evidence="1 2">ET340</strain>
    </source>
</reference>
<protein>
    <submittedName>
        <fullName evidence="1">Uncharacterized protein</fullName>
    </submittedName>
</protein>
<organism evidence="1 2">
    <name type="scientific">Allofournierella massiliensis</name>
    <dbReference type="NCBI Taxonomy" id="1650663"/>
    <lineage>
        <taxon>Bacteria</taxon>
        <taxon>Bacillati</taxon>
        <taxon>Bacillota</taxon>
        <taxon>Clostridia</taxon>
        <taxon>Eubacteriales</taxon>
        <taxon>Oscillospiraceae</taxon>
        <taxon>Allofournierella</taxon>
    </lineage>
</organism>
<name>A0ABT7UTG1_9FIRM</name>
<gene>
    <name evidence="1" type="ORF">QUW08_12910</name>
</gene>
<proteinExistence type="predicted"/>
<accession>A0ABT7UTG1</accession>
<evidence type="ECO:0000313" key="2">
    <source>
        <dbReference type="Proteomes" id="UP001529380"/>
    </source>
</evidence>